<dbReference type="EMBL" id="CP097503">
    <property type="protein sequence ID" value="URD79282.1"/>
    <property type="molecule type" value="Genomic_DNA"/>
</dbReference>
<evidence type="ECO:0000313" key="2">
    <source>
        <dbReference type="Proteomes" id="UP001055439"/>
    </source>
</evidence>
<proteinExistence type="predicted"/>
<protein>
    <submittedName>
        <fullName evidence="1">Uncharacterized protein</fullName>
    </submittedName>
</protein>
<name>A0A9E7EM53_9LILI</name>
<dbReference type="AlphaFoldDB" id="A0A9E7EM53"/>
<evidence type="ECO:0000313" key="1">
    <source>
        <dbReference type="EMBL" id="URD79282.1"/>
    </source>
</evidence>
<organism evidence="1 2">
    <name type="scientific">Musa troglodytarum</name>
    <name type="common">fe'i banana</name>
    <dbReference type="NCBI Taxonomy" id="320322"/>
    <lineage>
        <taxon>Eukaryota</taxon>
        <taxon>Viridiplantae</taxon>
        <taxon>Streptophyta</taxon>
        <taxon>Embryophyta</taxon>
        <taxon>Tracheophyta</taxon>
        <taxon>Spermatophyta</taxon>
        <taxon>Magnoliopsida</taxon>
        <taxon>Liliopsida</taxon>
        <taxon>Zingiberales</taxon>
        <taxon>Musaceae</taxon>
        <taxon>Musa</taxon>
    </lineage>
</organism>
<gene>
    <name evidence="1" type="ORF">MUK42_20360</name>
</gene>
<accession>A0A9E7EM53</accession>
<dbReference type="Proteomes" id="UP001055439">
    <property type="component" value="Chromosome 10"/>
</dbReference>
<reference evidence="1" key="1">
    <citation type="submission" date="2022-05" db="EMBL/GenBank/DDBJ databases">
        <title>The Musa troglodytarum L. genome provides insights into the mechanism of non-climacteric behaviour and enrichment of carotenoids.</title>
        <authorList>
            <person name="Wang J."/>
        </authorList>
    </citation>
    <scope>NUCLEOTIDE SEQUENCE</scope>
    <source>
        <tissue evidence="1">Leaf</tissue>
    </source>
</reference>
<keyword evidence="2" id="KW-1185">Reference proteome</keyword>
<sequence length="121" mass="13752">MHSSQNSVPQHSAMSLLHLHENFQTSYQGFAQLKLPSQSWASDIFISSNVLARAWSRTYDMVSLEQRGPTSPFNERVSGRNIWVDPWLSGLPDHKGSTFFLIACDDRLHLDSDTAERCDSR</sequence>